<feature type="chain" id="PRO_5011637948" description="DUF4864 domain-containing protein" evidence="1">
    <location>
        <begin position="25"/>
        <end position="137"/>
    </location>
</feature>
<protein>
    <recommendedName>
        <fullName evidence="4">DUF4864 domain-containing protein</fullName>
    </recommendedName>
</protein>
<proteinExistence type="predicted"/>
<dbReference type="STRING" id="218672.SAMN04489759_11440"/>
<evidence type="ECO:0000313" key="3">
    <source>
        <dbReference type="Proteomes" id="UP000199399"/>
    </source>
</evidence>
<feature type="signal peptide" evidence="1">
    <location>
        <begin position="1"/>
        <end position="24"/>
    </location>
</feature>
<sequence>MRQMILTFLGGLVLSALLSFGAAAQQAEIEATITGQFDAFRADDFAGALEFATPQLQRFFQTPENFRQMVTSGYPMVQNPAEVQFLDRRGKGSDIFQVVQITDAGGFTHLLAYLMQQTADGWRIGAVQILDAPGMSV</sequence>
<dbReference type="SUPFAM" id="SSF54427">
    <property type="entry name" value="NTF2-like"/>
    <property type="match status" value="1"/>
</dbReference>
<evidence type="ECO:0000313" key="2">
    <source>
        <dbReference type="EMBL" id="SDG91619.1"/>
    </source>
</evidence>
<keyword evidence="1" id="KW-0732">Signal</keyword>
<reference evidence="3" key="1">
    <citation type="submission" date="2016-10" db="EMBL/GenBank/DDBJ databases">
        <authorList>
            <person name="Varghese N."/>
            <person name="Submissions S."/>
        </authorList>
    </citation>
    <scope>NUCLEOTIDE SEQUENCE [LARGE SCALE GENOMIC DNA]</scope>
    <source>
        <strain evidence="3">DSM 16477</strain>
    </source>
</reference>
<dbReference type="AlphaFoldDB" id="A0A1G7Y5G3"/>
<dbReference type="Proteomes" id="UP000199399">
    <property type="component" value="Unassembled WGS sequence"/>
</dbReference>
<gene>
    <name evidence="2" type="ORF">SAMN04489759_11440</name>
</gene>
<dbReference type="OrthoDB" id="9130422at2"/>
<accession>A0A1G7Y5G3</accession>
<dbReference type="InterPro" id="IPR032347">
    <property type="entry name" value="DUF4864"/>
</dbReference>
<organism evidence="2 3">
    <name type="scientific">Sulfitobacter delicatus</name>
    <dbReference type="NCBI Taxonomy" id="218672"/>
    <lineage>
        <taxon>Bacteria</taxon>
        <taxon>Pseudomonadati</taxon>
        <taxon>Pseudomonadota</taxon>
        <taxon>Alphaproteobacteria</taxon>
        <taxon>Rhodobacterales</taxon>
        <taxon>Roseobacteraceae</taxon>
        <taxon>Sulfitobacter</taxon>
    </lineage>
</organism>
<evidence type="ECO:0008006" key="4">
    <source>
        <dbReference type="Google" id="ProtNLM"/>
    </source>
</evidence>
<keyword evidence="3" id="KW-1185">Reference proteome</keyword>
<dbReference type="RefSeq" id="WP_093744000.1">
    <property type="nucleotide sequence ID" value="NZ_FNBP01000014.1"/>
</dbReference>
<name>A0A1G7Y5G3_9RHOB</name>
<dbReference type="Pfam" id="PF16156">
    <property type="entry name" value="DUF4864"/>
    <property type="match status" value="1"/>
</dbReference>
<dbReference type="EMBL" id="FNBP01000014">
    <property type="protein sequence ID" value="SDG91619.1"/>
    <property type="molecule type" value="Genomic_DNA"/>
</dbReference>
<evidence type="ECO:0000256" key="1">
    <source>
        <dbReference type="SAM" id="SignalP"/>
    </source>
</evidence>
<dbReference type="InterPro" id="IPR032710">
    <property type="entry name" value="NTF2-like_dom_sf"/>
</dbReference>